<proteinExistence type="predicted"/>
<feature type="compositionally biased region" description="Low complexity" evidence="1">
    <location>
        <begin position="110"/>
        <end position="120"/>
    </location>
</feature>
<accession>A0A8D8DCS4</accession>
<dbReference type="EMBL" id="HBUE01142565">
    <property type="protein sequence ID" value="CAG6501540.1"/>
    <property type="molecule type" value="Transcribed_RNA"/>
</dbReference>
<dbReference type="EMBL" id="HBUE01266679">
    <property type="protein sequence ID" value="CAG6561758.1"/>
    <property type="molecule type" value="Transcribed_RNA"/>
</dbReference>
<sequence>MLQAACSRALSSGKSRSESLESITLTVDDVASTLFRLCFRVERECLRGSCLRFSRTRDGGRLAGSRDTARYRLDVGRRDFNESAVRELRGFRRAGRGFGLGTGSYRNRSKSSSSSSEMHS</sequence>
<protein>
    <submittedName>
        <fullName evidence="2">(northern house mosquito) hypothetical protein</fullName>
    </submittedName>
</protein>
<name>A0A8D8DCS4_CULPI</name>
<dbReference type="EMBL" id="HBUE01161491">
    <property type="protein sequence ID" value="CAG6510364.1"/>
    <property type="molecule type" value="Transcribed_RNA"/>
</dbReference>
<dbReference type="AlphaFoldDB" id="A0A8D8DCS4"/>
<dbReference type="EMBL" id="HBUE01266669">
    <property type="protein sequence ID" value="CAG6561736.1"/>
    <property type="molecule type" value="Transcribed_RNA"/>
</dbReference>
<dbReference type="EMBL" id="HBUE01266671">
    <property type="protein sequence ID" value="CAG6561741.1"/>
    <property type="molecule type" value="Transcribed_RNA"/>
</dbReference>
<organism evidence="2">
    <name type="scientific">Culex pipiens</name>
    <name type="common">House mosquito</name>
    <dbReference type="NCBI Taxonomy" id="7175"/>
    <lineage>
        <taxon>Eukaryota</taxon>
        <taxon>Metazoa</taxon>
        <taxon>Ecdysozoa</taxon>
        <taxon>Arthropoda</taxon>
        <taxon>Hexapoda</taxon>
        <taxon>Insecta</taxon>
        <taxon>Pterygota</taxon>
        <taxon>Neoptera</taxon>
        <taxon>Endopterygota</taxon>
        <taxon>Diptera</taxon>
        <taxon>Nematocera</taxon>
        <taxon>Culicoidea</taxon>
        <taxon>Culicidae</taxon>
        <taxon>Culicinae</taxon>
        <taxon>Culicini</taxon>
        <taxon>Culex</taxon>
        <taxon>Culex</taxon>
    </lineage>
</organism>
<dbReference type="EMBL" id="HBUE01142567">
    <property type="protein sequence ID" value="CAG6501541.1"/>
    <property type="molecule type" value="Transcribed_RNA"/>
</dbReference>
<dbReference type="EMBL" id="HBUE01142563">
    <property type="protein sequence ID" value="CAG6501537.1"/>
    <property type="molecule type" value="Transcribed_RNA"/>
</dbReference>
<dbReference type="EMBL" id="HBUE01142564">
    <property type="protein sequence ID" value="CAG6501539.1"/>
    <property type="molecule type" value="Transcribed_RNA"/>
</dbReference>
<dbReference type="EMBL" id="HBUE01161486">
    <property type="protein sequence ID" value="CAG6510349.1"/>
    <property type="molecule type" value="Transcribed_RNA"/>
</dbReference>
<reference evidence="2" key="1">
    <citation type="submission" date="2021-05" db="EMBL/GenBank/DDBJ databases">
        <authorList>
            <person name="Alioto T."/>
            <person name="Alioto T."/>
            <person name="Gomez Garrido J."/>
        </authorList>
    </citation>
    <scope>NUCLEOTIDE SEQUENCE</scope>
</reference>
<dbReference type="EMBL" id="HBUE01161480">
    <property type="protein sequence ID" value="CAG6510337.1"/>
    <property type="molecule type" value="Transcribed_RNA"/>
</dbReference>
<feature type="region of interest" description="Disordered" evidence="1">
    <location>
        <begin position="99"/>
        <end position="120"/>
    </location>
</feature>
<dbReference type="EMBL" id="HBUE01266682">
    <property type="protein sequence ID" value="CAG6561768.1"/>
    <property type="molecule type" value="Transcribed_RNA"/>
</dbReference>
<evidence type="ECO:0000256" key="1">
    <source>
        <dbReference type="SAM" id="MobiDB-lite"/>
    </source>
</evidence>
<dbReference type="EMBL" id="HBUE01161479">
    <property type="protein sequence ID" value="CAG6510333.1"/>
    <property type="molecule type" value="Transcribed_RNA"/>
</dbReference>
<evidence type="ECO:0000313" key="2">
    <source>
        <dbReference type="EMBL" id="CAG6510354.1"/>
    </source>
</evidence>
<dbReference type="EMBL" id="HBUE01266670">
    <property type="protein sequence ID" value="CAG6561737.1"/>
    <property type="molecule type" value="Transcribed_RNA"/>
</dbReference>
<dbReference type="EMBL" id="HBUE01266677">
    <property type="protein sequence ID" value="CAG6561753.1"/>
    <property type="molecule type" value="Transcribed_RNA"/>
</dbReference>
<dbReference type="EMBL" id="HBUE01161488">
    <property type="protein sequence ID" value="CAG6510354.1"/>
    <property type="molecule type" value="Transcribed_RNA"/>
</dbReference>
<dbReference type="EMBL" id="HBUE01161478">
    <property type="protein sequence ID" value="CAG6510332.1"/>
    <property type="molecule type" value="Transcribed_RNA"/>
</dbReference>